<evidence type="ECO:0000256" key="7">
    <source>
        <dbReference type="ARBA" id="ARBA00022801"/>
    </source>
</evidence>
<feature type="compositionally biased region" description="Basic and acidic residues" evidence="11">
    <location>
        <begin position="470"/>
        <end position="484"/>
    </location>
</feature>
<evidence type="ECO:0000256" key="1">
    <source>
        <dbReference type="ARBA" id="ARBA00001936"/>
    </source>
</evidence>
<comment type="cofactor">
    <cofactor evidence="1">
        <name>Mn(2+)</name>
        <dbReference type="ChEBI" id="CHEBI:29035"/>
    </cofactor>
</comment>
<accession>A0A835T5I4</accession>
<evidence type="ECO:0000256" key="8">
    <source>
        <dbReference type="ARBA" id="ARBA00022842"/>
    </source>
</evidence>
<evidence type="ECO:0000313" key="13">
    <source>
        <dbReference type="EMBL" id="KAG2432065.1"/>
    </source>
</evidence>
<feature type="region of interest" description="Disordered" evidence="11">
    <location>
        <begin position="1"/>
        <end position="119"/>
    </location>
</feature>
<feature type="compositionally biased region" description="Low complexity" evidence="11">
    <location>
        <begin position="109"/>
        <end position="119"/>
    </location>
</feature>
<feature type="region of interest" description="Disordered" evidence="11">
    <location>
        <begin position="412"/>
        <end position="434"/>
    </location>
</feature>
<keyword evidence="10" id="KW-0539">Nucleus</keyword>
<dbReference type="InterPro" id="IPR051547">
    <property type="entry name" value="TDP2-like"/>
</dbReference>
<feature type="domain" description="Endonuclease/exonuclease/phosphatase" evidence="12">
    <location>
        <begin position="125"/>
        <end position="388"/>
    </location>
</feature>
<dbReference type="Proteomes" id="UP000613740">
    <property type="component" value="Unassembled WGS sequence"/>
</dbReference>
<dbReference type="InterPro" id="IPR036691">
    <property type="entry name" value="Endo/exonu/phosph_ase_sf"/>
</dbReference>
<dbReference type="GO" id="GO:0070260">
    <property type="term" value="F:5'-tyrosyl-DNA phosphodiesterase activity"/>
    <property type="evidence" value="ECO:0007669"/>
    <property type="project" value="TreeGrafter"/>
</dbReference>
<feature type="region of interest" description="Disordered" evidence="11">
    <location>
        <begin position="470"/>
        <end position="497"/>
    </location>
</feature>
<dbReference type="PANTHER" id="PTHR15822">
    <property type="entry name" value="TRAF AND TNF RECEPTOR-ASSOCIATED PROTEIN"/>
    <property type="match status" value="1"/>
</dbReference>
<dbReference type="GO" id="GO:0046872">
    <property type="term" value="F:metal ion binding"/>
    <property type="evidence" value="ECO:0007669"/>
    <property type="project" value="UniProtKB-KW"/>
</dbReference>
<feature type="compositionally biased region" description="Low complexity" evidence="11">
    <location>
        <begin position="27"/>
        <end position="39"/>
    </location>
</feature>
<evidence type="ECO:0000256" key="3">
    <source>
        <dbReference type="ARBA" id="ARBA00004322"/>
    </source>
</evidence>
<dbReference type="GO" id="GO:0004518">
    <property type="term" value="F:nuclease activity"/>
    <property type="evidence" value="ECO:0007669"/>
    <property type="project" value="UniProtKB-KW"/>
</dbReference>
<keyword evidence="8" id="KW-0460">Magnesium</keyword>
<evidence type="ECO:0000313" key="14">
    <source>
        <dbReference type="Proteomes" id="UP000613740"/>
    </source>
</evidence>
<keyword evidence="14" id="KW-1185">Reference proteome</keyword>
<comment type="cofactor">
    <cofactor evidence="2">
        <name>Mg(2+)</name>
        <dbReference type="ChEBI" id="CHEBI:18420"/>
    </cofactor>
</comment>
<keyword evidence="7" id="KW-0378">Hydrolase</keyword>
<feature type="compositionally biased region" description="Polar residues" evidence="11">
    <location>
        <begin position="76"/>
        <end position="86"/>
    </location>
</feature>
<keyword evidence="5" id="KW-0479">Metal-binding</keyword>
<keyword evidence="4" id="KW-0540">Nuclease</keyword>
<dbReference type="GO" id="GO:0003697">
    <property type="term" value="F:single-stranded DNA binding"/>
    <property type="evidence" value="ECO:0007669"/>
    <property type="project" value="TreeGrafter"/>
</dbReference>
<sequence>MEESERQAKRPRLEVATSAVAPSCVGPSATPSTAAPLTAELHAERQRRLGAGPPARQTGSEAALGAAVPAAVRQQAEGTAGSTGTLRRNEAGLPGVSGLPAAADTRGHASTSTPRASSSSGVSILTWNVWFEESVALMERMAAVGAAIEAEGYPDLLLFQEVTPHILLVFSQADWFRRYRCSPPLRDSEDGPYVPYFVLLLARRDSVVLPPPPDRWEFQLFTNTQMGRGLLYTRVVVGGRPLVVGTVHLESPVPGGGTSQQKKEQLAVALQLAEAAAGPAGDALVAGDFNWFEDRMGPMALPPRWVDAWAALRPREPGFTYDARHNEMLNPRYTGSRIDRVAVRLCSAGPGGRGWRLDDVKLLGLQAIPGVRAAAKGKKNTQIWPSDHFGILLRLTPALPAFSGAGRVLGDGDSGSGGAGPSYAVPAQGPDSRPAQAVGAAATWTAAIHDNPVAGGACGTVQELHAAAEGEGVRGVRPAGEKHGGPAGGRPEAAGAATAAAATCTTGGGRPAAAKRTLAECVDLTFDDD</sequence>
<keyword evidence="6" id="KW-0227">DNA damage</keyword>
<dbReference type="EMBL" id="JAEHOD010000069">
    <property type="protein sequence ID" value="KAG2432065.1"/>
    <property type="molecule type" value="Genomic_DNA"/>
</dbReference>
<dbReference type="GO" id="GO:0005737">
    <property type="term" value="C:cytoplasm"/>
    <property type="evidence" value="ECO:0007669"/>
    <property type="project" value="TreeGrafter"/>
</dbReference>
<name>A0A835T5I4_9CHLO</name>
<feature type="compositionally biased region" description="Low complexity" evidence="11">
    <location>
        <begin position="62"/>
        <end position="71"/>
    </location>
</feature>
<dbReference type="GO" id="GO:0006302">
    <property type="term" value="P:double-strand break repair"/>
    <property type="evidence" value="ECO:0007669"/>
    <property type="project" value="TreeGrafter"/>
</dbReference>
<organism evidence="13 14">
    <name type="scientific">Chlamydomonas schloesseri</name>
    <dbReference type="NCBI Taxonomy" id="2026947"/>
    <lineage>
        <taxon>Eukaryota</taxon>
        <taxon>Viridiplantae</taxon>
        <taxon>Chlorophyta</taxon>
        <taxon>core chlorophytes</taxon>
        <taxon>Chlorophyceae</taxon>
        <taxon>CS clade</taxon>
        <taxon>Chlamydomonadales</taxon>
        <taxon>Chlamydomonadaceae</taxon>
        <taxon>Chlamydomonas</taxon>
    </lineage>
</organism>
<evidence type="ECO:0000256" key="5">
    <source>
        <dbReference type="ARBA" id="ARBA00022723"/>
    </source>
</evidence>
<reference evidence="13" key="1">
    <citation type="journal article" date="2020" name="bioRxiv">
        <title>Comparative genomics of Chlamydomonas.</title>
        <authorList>
            <person name="Craig R.J."/>
            <person name="Hasan A.R."/>
            <person name="Ness R.W."/>
            <person name="Keightley P.D."/>
        </authorList>
    </citation>
    <scope>NUCLEOTIDE SEQUENCE</scope>
    <source>
        <strain evidence="13">CCAP 11/173</strain>
    </source>
</reference>
<dbReference type="PANTHER" id="PTHR15822:SF4">
    <property type="entry name" value="TYROSYL-DNA PHOSPHODIESTERASE 2"/>
    <property type="match status" value="1"/>
</dbReference>
<evidence type="ECO:0000259" key="12">
    <source>
        <dbReference type="Pfam" id="PF03372"/>
    </source>
</evidence>
<dbReference type="Gene3D" id="3.60.10.10">
    <property type="entry name" value="Endonuclease/exonuclease/phosphatase"/>
    <property type="match status" value="1"/>
</dbReference>
<evidence type="ECO:0000256" key="6">
    <source>
        <dbReference type="ARBA" id="ARBA00022763"/>
    </source>
</evidence>
<comment type="caution">
    <text evidence="13">The sequence shown here is derived from an EMBL/GenBank/DDBJ whole genome shotgun (WGS) entry which is preliminary data.</text>
</comment>
<keyword evidence="9" id="KW-0234">DNA repair</keyword>
<evidence type="ECO:0000256" key="9">
    <source>
        <dbReference type="ARBA" id="ARBA00023204"/>
    </source>
</evidence>
<dbReference type="SUPFAM" id="SSF56219">
    <property type="entry name" value="DNase I-like"/>
    <property type="match status" value="1"/>
</dbReference>
<gene>
    <name evidence="13" type="ORF">HYH02_013133</name>
</gene>
<evidence type="ECO:0000256" key="4">
    <source>
        <dbReference type="ARBA" id="ARBA00022722"/>
    </source>
</evidence>
<evidence type="ECO:0000256" key="10">
    <source>
        <dbReference type="ARBA" id="ARBA00023242"/>
    </source>
</evidence>
<dbReference type="InterPro" id="IPR005135">
    <property type="entry name" value="Endo/exonuclease/phosphatase"/>
</dbReference>
<comment type="subcellular location">
    <subcellularLocation>
        <location evidence="3">Nucleus</location>
        <location evidence="3">PML body</location>
    </subcellularLocation>
</comment>
<proteinExistence type="predicted"/>
<dbReference type="CDD" id="cd09080">
    <property type="entry name" value="TDP2"/>
    <property type="match status" value="1"/>
</dbReference>
<protein>
    <recommendedName>
        <fullName evidence="12">Endonuclease/exonuclease/phosphatase domain-containing protein</fullName>
    </recommendedName>
</protein>
<dbReference type="Pfam" id="PF03372">
    <property type="entry name" value="Exo_endo_phos"/>
    <property type="match status" value="1"/>
</dbReference>
<feature type="compositionally biased region" description="Basic and acidic residues" evidence="11">
    <location>
        <begin position="1"/>
        <end position="13"/>
    </location>
</feature>
<dbReference type="AlphaFoldDB" id="A0A835T5I4"/>
<evidence type="ECO:0000256" key="11">
    <source>
        <dbReference type="SAM" id="MobiDB-lite"/>
    </source>
</evidence>
<dbReference type="OrthoDB" id="9975959at2759"/>
<evidence type="ECO:0000256" key="2">
    <source>
        <dbReference type="ARBA" id="ARBA00001946"/>
    </source>
</evidence>